<keyword evidence="1" id="KW-0732">Signal</keyword>
<feature type="signal peptide" evidence="1">
    <location>
        <begin position="1"/>
        <end position="29"/>
    </location>
</feature>
<dbReference type="Proteomes" id="UP000887116">
    <property type="component" value="Unassembled WGS sequence"/>
</dbReference>
<feature type="chain" id="PRO_5036469889" evidence="1">
    <location>
        <begin position="30"/>
        <end position="94"/>
    </location>
</feature>
<proteinExistence type="predicted"/>
<evidence type="ECO:0000313" key="2">
    <source>
        <dbReference type="EMBL" id="GFR29022.1"/>
    </source>
</evidence>
<accession>A0A8X6M1Y6</accession>
<evidence type="ECO:0000256" key="1">
    <source>
        <dbReference type="SAM" id="SignalP"/>
    </source>
</evidence>
<keyword evidence="3" id="KW-1185">Reference proteome</keyword>
<reference evidence="2" key="1">
    <citation type="submission" date="2020-07" db="EMBL/GenBank/DDBJ databases">
        <title>Multicomponent nature underlies the extraordinary mechanical properties of spider dragline silk.</title>
        <authorList>
            <person name="Kono N."/>
            <person name="Nakamura H."/>
            <person name="Mori M."/>
            <person name="Yoshida Y."/>
            <person name="Ohtoshi R."/>
            <person name="Malay A.D."/>
            <person name="Moran D.A.P."/>
            <person name="Tomita M."/>
            <person name="Numata K."/>
            <person name="Arakawa K."/>
        </authorList>
    </citation>
    <scope>NUCLEOTIDE SEQUENCE</scope>
</reference>
<name>A0A8X6M1Y6_TRICU</name>
<sequence>MTVSTTMDLKALLFMTLVFFCVSSLLLEAKENSKSKLKKVKEGFTMKDAIKFMEKADERLTEFSQKLSHASFDWSVNVTDANLKELVICIYITS</sequence>
<protein>
    <submittedName>
        <fullName evidence="2">Uncharacterized protein</fullName>
    </submittedName>
</protein>
<dbReference type="AlphaFoldDB" id="A0A8X6M1Y6"/>
<comment type="caution">
    <text evidence="2">The sequence shown here is derived from an EMBL/GenBank/DDBJ whole genome shotgun (WGS) entry which is preliminary data.</text>
</comment>
<gene>
    <name evidence="2" type="ORF">TNCT_428381</name>
</gene>
<organism evidence="2 3">
    <name type="scientific">Trichonephila clavata</name>
    <name type="common">Joro spider</name>
    <name type="synonym">Nephila clavata</name>
    <dbReference type="NCBI Taxonomy" id="2740835"/>
    <lineage>
        <taxon>Eukaryota</taxon>
        <taxon>Metazoa</taxon>
        <taxon>Ecdysozoa</taxon>
        <taxon>Arthropoda</taxon>
        <taxon>Chelicerata</taxon>
        <taxon>Arachnida</taxon>
        <taxon>Araneae</taxon>
        <taxon>Araneomorphae</taxon>
        <taxon>Entelegynae</taxon>
        <taxon>Araneoidea</taxon>
        <taxon>Nephilidae</taxon>
        <taxon>Trichonephila</taxon>
    </lineage>
</organism>
<dbReference type="EMBL" id="BMAO01039115">
    <property type="protein sequence ID" value="GFR29022.1"/>
    <property type="molecule type" value="Genomic_DNA"/>
</dbReference>
<evidence type="ECO:0000313" key="3">
    <source>
        <dbReference type="Proteomes" id="UP000887116"/>
    </source>
</evidence>